<feature type="region of interest" description="Disordered" evidence="1">
    <location>
        <begin position="98"/>
        <end position="172"/>
    </location>
</feature>
<evidence type="ECO:0000313" key="3">
    <source>
        <dbReference type="Proteomes" id="UP000622552"/>
    </source>
</evidence>
<organism evidence="2 3">
    <name type="scientific">Longispora fulva</name>
    <dbReference type="NCBI Taxonomy" id="619741"/>
    <lineage>
        <taxon>Bacteria</taxon>
        <taxon>Bacillati</taxon>
        <taxon>Actinomycetota</taxon>
        <taxon>Actinomycetes</taxon>
        <taxon>Micromonosporales</taxon>
        <taxon>Micromonosporaceae</taxon>
        <taxon>Longispora</taxon>
    </lineage>
</organism>
<protein>
    <submittedName>
        <fullName evidence="2">Uncharacterized protein</fullName>
    </submittedName>
</protein>
<feature type="compositionally biased region" description="Basic residues" evidence="1">
    <location>
        <begin position="122"/>
        <end position="136"/>
    </location>
</feature>
<dbReference type="Proteomes" id="UP000622552">
    <property type="component" value="Unassembled WGS sequence"/>
</dbReference>
<dbReference type="RefSeq" id="WP_197003155.1">
    <property type="nucleotide sequence ID" value="NZ_JADOUF010000001.1"/>
</dbReference>
<feature type="compositionally biased region" description="Polar residues" evidence="1">
    <location>
        <begin position="101"/>
        <end position="113"/>
    </location>
</feature>
<dbReference type="AlphaFoldDB" id="A0A8J7KK13"/>
<name>A0A8J7KK13_9ACTN</name>
<proteinExistence type="predicted"/>
<keyword evidence="3" id="KW-1185">Reference proteome</keyword>
<sequence length="279" mass="30635">MSAHRWFLDRYRDAVWESEDLTADHKAVAESYARHARDPHGNKTATADLSWLTYDRLQTAAGIRRRAKVTKILAELEQHGWLVAVQRVHRRPTIYRLTIPHNGSNDTTDARQGTTVVPPPVPHRHHRSSHHPHHTPPRSTDVGTPPLEDPPSNTSPSSSARPADRRRIADAAGATDAEVNAIIDKITRENAIRRPFSVYLRAIPDTDLRAHLVALRTPTPSQQSAAFELLRHAAPDCIHGTPAGALIRPTTNTALCPLCQRGLPAIPGNQGRPGAPPAG</sequence>
<dbReference type="EMBL" id="JADOUF010000001">
    <property type="protein sequence ID" value="MBG6136131.1"/>
    <property type="molecule type" value="Genomic_DNA"/>
</dbReference>
<accession>A0A8J7KK13</accession>
<evidence type="ECO:0000313" key="2">
    <source>
        <dbReference type="EMBL" id="MBG6136131.1"/>
    </source>
</evidence>
<reference evidence="2" key="1">
    <citation type="submission" date="2020-11" db="EMBL/GenBank/DDBJ databases">
        <title>Sequencing the genomes of 1000 actinobacteria strains.</title>
        <authorList>
            <person name="Klenk H.-P."/>
        </authorList>
    </citation>
    <scope>NUCLEOTIDE SEQUENCE</scope>
    <source>
        <strain evidence="2">DSM 45356</strain>
    </source>
</reference>
<evidence type="ECO:0000256" key="1">
    <source>
        <dbReference type="SAM" id="MobiDB-lite"/>
    </source>
</evidence>
<comment type="caution">
    <text evidence="2">The sequence shown here is derived from an EMBL/GenBank/DDBJ whole genome shotgun (WGS) entry which is preliminary data.</text>
</comment>
<gene>
    <name evidence="2" type="ORF">IW245_002325</name>
</gene>